<keyword evidence="6" id="KW-0472">Membrane</keyword>
<keyword evidence="3" id="KW-0997">Cell inner membrane</keyword>
<organism evidence="9 10">
    <name type="scientific">Marinospirillum alkalitolerans</name>
    <dbReference type="NCBI Taxonomy" id="3123374"/>
    <lineage>
        <taxon>Bacteria</taxon>
        <taxon>Pseudomonadati</taxon>
        <taxon>Pseudomonadota</taxon>
        <taxon>Gammaproteobacteria</taxon>
        <taxon>Oceanospirillales</taxon>
        <taxon>Oceanospirillaceae</taxon>
        <taxon>Marinospirillum</taxon>
    </lineage>
</organism>
<name>A0ABW8PWF1_9GAMM</name>
<evidence type="ECO:0000256" key="6">
    <source>
        <dbReference type="ARBA" id="ARBA00023136"/>
    </source>
</evidence>
<evidence type="ECO:0000313" key="10">
    <source>
        <dbReference type="Proteomes" id="UP001621714"/>
    </source>
</evidence>
<dbReference type="EMBL" id="JBANFI010000003">
    <property type="protein sequence ID" value="MFK7160598.1"/>
    <property type="molecule type" value="Genomic_DNA"/>
</dbReference>
<dbReference type="Pfam" id="PF02698">
    <property type="entry name" value="DUF218"/>
    <property type="match status" value="1"/>
</dbReference>
<evidence type="ECO:0000256" key="2">
    <source>
        <dbReference type="ARBA" id="ARBA00022475"/>
    </source>
</evidence>
<evidence type="ECO:0000313" key="9">
    <source>
        <dbReference type="EMBL" id="MFK7160598.1"/>
    </source>
</evidence>
<comment type="subcellular location">
    <subcellularLocation>
        <location evidence="1">Cell inner membrane</location>
        <topology evidence="1">Single-pass membrane protein</topology>
    </subcellularLocation>
</comment>
<keyword evidence="4" id="KW-0812">Transmembrane</keyword>
<comment type="caution">
    <text evidence="9">The sequence shown here is derived from an EMBL/GenBank/DDBJ whole genome shotgun (WGS) entry which is preliminary data.</text>
</comment>
<proteinExistence type="predicted"/>
<comment type="function">
    <text evidence="7">Participates in the barrier function of the cell envelope.</text>
</comment>
<evidence type="ECO:0000259" key="8">
    <source>
        <dbReference type="Pfam" id="PF02698"/>
    </source>
</evidence>
<keyword evidence="2" id="KW-1003">Cell membrane</keyword>
<dbReference type="PANTHER" id="PTHR30336">
    <property type="entry name" value="INNER MEMBRANE PROTEIN, PROBABLE PERMEASE"/>
    <property type="match status" value="1"/>
</dbReference>
<protein>
    <submittedName>
        <fullName evidence="9">ElyC/SanA/YdcF family protein</fullName>
    </submittedName>
</protein>
<dbReference type="CDD" id="cd06259">
    <property type="entry name" value="YdcF-like"/>
    <property type="match status" value="1"/>
</dbReference>
<evidence type="ECO:0000256" key="3">
    <source>
        <dbReference type="ARBA" id="ARBA00022519"/>
    </source>
</evidence>
<evidence type="ECO:0000256" key="4">
    <source>
        <dbReference type="ARBA" id="ARBA00022692"/>
    </source>
</evidence>
<dbReference type="PANTHER" id="PTHR30336:SF0">
    <property type="entry name" value="PROTEIN SANA"/>
    <property type="match status" value="1"/>
</dbReference>
<dbReference type="RefSeq" id="WP_405338462.1">
    <property type="nucleotide sequence ID" value="NZ_JBANFI010000003.1"/>
</dbReference>
<evidence type="ECO:0000256" key="1">
    <source>
        <dbReference type="ARBA" id="ARBA00004377"/>
    </source>
</evidence>
<dbReference type="Proteomes" id="UP001621714">
    <property type="component" value="Unassembled WGS sequence"/>
</dbReference>
<accession>A0ABW8PWF1</accession>
<keyword evidence="10" id="KW-1185">Reference proteome</keyword>
<dbReference type="InterPro" id="IPR003848">
    <property type="entry name" value="DUF218"/>
</dbReference>
<dbReference type="InterPro" id="IPR051599">
    <property type="entry name" value="Cell_Envelope_Assoc"/>
</dbReference>
<feature type="domain" description="DUF218" evidence="8">
    <location>
        <begin position="58"/>
        <end position="196"/>
    </location>
</feature>
<evidence type="ECO:0000256" key="5">
    <source>
        <dbReference type="ARBA" id="ARBA00022989"/>
    </source>
</evidence>
<sequence length="224" mass="25877">MMTNKEKPVRWLMRWFSRLALIALFCVLLLLVLNSWFVLRQQSKIEQQVELCANDFSVAIVFGTSQFLRSGAPNPHFFGRVEQAAALYHAQRVEHLLLSGDNRTFYYNEPLRMQRALQDLEVPTTSTTLDYAGLSTFDTLKRARDVFQLQRALLVTQDYHLPRALYIAESLGLEVAGCAAPGPDWQDMKRLWLREVAARMRTLGDLHLWQRVPRILGDPEPLDF</sequence>
<keyword evidence="5" id="KW-1133">Transmembrane helix</keyword>
<evidence type="ECO:0000256" key="7">
    <source>
        <dbReference type="ARBA" id="ARBA00037355"/>
    </source>
</evidence>
<reference evidence="9 10" key="1">
    <citation type="submission" date="2024-02" db="EMBL/GenBank/DDBJ databases">
        <title>Marinospirillum sp. MEB 164 isolated from Lonar lake sediment.</title>
        <authorList>
            <person name="Joshi A."/>
            <person name="Thite S."/>
        </authorList>
    </citation>
    <scope>NUCLEOTIDE SEQUENCE [LARGE SCALE GENOMIC DNA]</scope>
    <source>
        <strain evidence="9 10">MEB164</strain>
    </source>
</reference>
<gene>
    <name evidence="9" type="ORF">V6U78_06065</name>
</gene>